<evidence type="ECO:0000313" key="3">
    <source>
        <dbReference type="Proteomes" id="UP000299102"/>
    </source>
</evidence>
<dbReference type="AlphaFoldDB" id="A0A4C1V8F8"/>
<sequence>MFMAIGYCLLVITWITDQCSRVQRTKLCRCEVSLESVAMAENRNTRGRKKDRGVLSLCIASFTGNSERKRFVRCTVGESSLRVGFGHTYEVRMGSNWITIIERRPSPMRVMTPPLSPARLSVVHTQRTQHYIQILTTGTK</sequence>
<organism evidence="2 3">
    <name type="scientific">Eumeta variegata</name>
    <name type="common">Bagworm moth</name>
    <name type="synonym">Eumeta japonica</name>
    <dbReference type="NCBI Taxonomy" id="151549"/>
    <lineage>
        <taxon>Eukaryota</taxon>
        <taxon>Metazoa</taxon>
        <taxon>Ecdysozoa</taxon>
        <taxon>Arthropoda</taxon>
        <taxon>Hexapoda</taxon>
        <taxon>Insecta</taxon>
        <taxon>Pterygota</taxon>
        <taxon>Neoptera</taxon>
        <taxon>Endopterygota</taxon>
        <taxon>Lepidoptera</taxon>
        <taxon>Glossata</taxon>
        <taxon>Ditrysia</taxon>
        <taxon>Tineoidea</taxon>
        <taxon>Psychidae</taxon>
        <taxon>Oiketicinae</taxon>
        <taxon>Eumeta</taxon>
    </lineage>
</organism>
<gene>
    <name evidence="2" type="ORF">EVAR_85312_1</name>
</gene>
<accession>A0A4C1V8F8</accession>
<evidence type="ECO:0000256" key="1">
    <source>
        <dbReference type="SAM" id="SignalP"/>
    </source>
</evidence>
<name>A0A4C1V8F8_EUMVA</name>
<evidence type="ECO:0008006" key="4">
    <source>
        <dbReference type="Google" id="ProtNLM"/>
    </source>
</evidence>
<dbReference type="EMBL" id="BGZK01000290">
    <property type="protein sequence ID" value="GBP34592.1"/>
    <property type="molecule type" value="Genomic_DNA"/>
</dbReference>
<evidence type="ECO:0000313" key="2">
    <source>
        <dbReference type="EMBL" id="GBP34592.1"/>
    </source>
</evidence>
<reference evidence="2 3" key="1">
    <citation type="journal article" date="2019" name="Commun. Biol.">
        <title>The bagworm genome reveals a unique fibroin gene that provides high tensile strength.</title>
        <authorList>
            <person name="Kono N."/>
            <person name="Nakamura H."/>
            <person name="Ohtoshi R."/>
            <person name="Tomita M."/>
            <person name="Numata K."/>
            <person name="Arakawa K."/>
        </authorList>
    </citation>
    <scope>NUCLEOTIDE SEQUENCE [LARGE SCALE GENOMIC DNA]</scope>
</reference>
<keyword evidence="1" id="KW-0732">Signal</keyword>
<feature type="signal peptide" evidence="1">
    <location>
        <begin position="1"/>
        <end position="24"/>
    </location>
</feature>
<comment type="caution">
    <text evidence="2">The sequence shown here is derived from an EMBL/GenBank/DDBJ whole genome shotgun (WGS) entry which is preliminary data.</text>
</comment>
<keyword evidence="3" id="KW-1185">Reference proteome</keyword>
<dbReference type="Proteomes" id="UP000299102">
    <property type="component" value="Unassembled WGS sequence"/>
</dbReference>
<feature type="chain" id="PRO_5020039475" description="Secreted protein" evidence="1">
    <location>
        <begin position="25"/>
        <end position="140"/>
    </location>
</feature>
<proteinExistence type="predicted"/>
<protein>
    <recommendedName>
        <fullName evidence="4">Secreted protein</fullName>
    </recommendedName>
</protein>